<protein>
    <submittedName>
        <fullName evidence="2">Uncharacterized protein</fullName>
    </submittedName>
</protein>
<evidence type="ECO:0000313" key="2">
    <source>
        <dbReference type="WBParaSite" id="JU765_v2.g17855.t1"/>
    </source>
</evidence>
<accession>A0AC34QNG7</accession>
<sequence length="614" mass="72000">MLLQVFQRHENRMNGHGGKKTKKMKGKPCTGDIDRNIRSFVNELCTLAINWLFLEDEIWANRTCLRFDEPDDEEVDFLEKWTEIFESFRIRFNRKIVIEEDDEDDIYRDGNVCVNTYIKRKRGFKEWRHAEILSRIFVEARLDLQNLRGRGWFVKEFDSFYNDFMNSYDALMKKRGFCCGNMLQRTPVMRTCQCLQKTKHNVMNVSGGFENCAFNPVKVVCPVCCIDNELTGSRQTPKKEYLLEPAFECQQCYRTFHERCQGVDSEIPEFDCLCNNCRSAPFVCKFDAWRKSPQLGQLKEINQLLKEHNMKLYQVNCRSNQIVLTPAFLKPKQEYEQKMKEEKSKRHRLNGHKNGRMRKNGHCNGFHAEPPVDLPFVSRILVLVVVHPKTESNQVSCLIFENMFARCGFSNDSTDFLELYPFATDAESHSVIESIVTYLMSLQNYHKKIVFRAPRNASYQVKKLVESVKVRLQISKMNFQKFADSHFESLYDVPIFDEAQIELIIGVFLELNLKVPGYANIEKRKTTKFSVGDATAAFIAQLHEYLFESESQTFKNRERDIYSQFSMFQDAERFASMFEEAQLNLKNPTERSFASQKIYSWSLDVATRGWQPAQ</sequence>
<organism evidence="1 2">
    <name type="scientific">Panagrolaimus sp. JU765</name>
    <dbReference type="NCBI Taxonomy" id="591449"/>
    <lineage>
        <taxon>Eukaryota</taxon>
        <taxon>Metazoa</taxon>
        <taxon>Ecdysozoa</taxon>
        <taxon>Nematoda</taxon>
        <taxon>Chromadorea</taxon>
        <taxon>Rhabditida</taxon>
        <taxon>Tylenchina</taxon>
        <taxon>Panagrolaimomorpha</taxon>
        <taxon>Panagrolaimoidea</taxon>
        <taxon>Panagrolaimidae</taxon>
        <taxon>Panagrolaimus</taxon>
    </lineage>
</organism>
<dbReference type="Proteomes" id="UP000887576">
    <property type="component" value="Unplaced"/>
</dbReference>
<evidence type="ECO:0000313" key="1">
    <source>
        <dbReference type="Proteomes" id="UP000887576"/>
    </source>
</evidence>
<dbReference type="WBParaSite" id="JU765_v2.g17855.t1">
    <property type="protein sequence ID" value="JU765_v2.g17855.t1"/>
    <property type="gene ID" value="JU765_v2.g17855"/>
</dbReference>
<reference evidence="2" key="1">
    <citation type="submission" date="2022-11" db="UniProtKB">
        <authorList>
            <consortium name="WormBaseParasite"/>
        </authorList>
    </citation>
    <scope>IDENTIFICATION</scope>
</reference>
<proteinExistence type="predicted"/>
<name>A0AC34QNG7_9BILA</name>